<organism evidence="3 4">
    <name type="scientific">Kibdelosporangium aridum</name>
    <dbReference type="NCBI Taxonomy" id="2030"/>
    <lineage>
        <taxon>Bacteria</taxon>
        <taxon>Bacillati</taxon>
        <taxon>Actinomycetota</taxon>
        <taxon>Actinomycetes</taxon>
        <taxon>Pseudonocardiales</taxon>
        <taxon>Pseudonocardiaceae</taxon>
        <taxon>Kibdelosporangium</taxon>
    </lineage>
</organism>
<keyword evidence="4" id="KW-1185">Reference proteome</keyword>
<evidence type="ECO:0000313" key="3">
    <source>
        <dbReference type="EMBL" id="SMD11727.1"/>
    </source>
</evidence>
<accession>A0A1Y5XR44</accession>
<dbReference type="OrthoDB" id="9803333at2"/>
<reference evidence="3 4" key="1">
    <citation type="submission" date="2017-04" db="EMBL/GenBank/DDBJ databases">
        <authorList>
            <person name="Afonso C.L."/>
            <person name="Miller P.J."/>
            <person name="Scott M.A."/>
            <person name="Spackman E."/>
            <person name="Goraichik I."/>
            <person name="Dimitrov K.M."/>
            <person name="Suarez D.L."/>
            <person name="Swayne D.E."/>
        </authorList>
    </citation>
    <scope>NUCLEOTIDE SEQUENCE [LARGE SCALE GENOMIC DNA]</scope>
    <source>
        <strain evidence="3 4">DSM 43828</strain>
    </source>
</reference>
<dbReference type="PRINTS" id="PR00081">
    <property type="entry name" value="GDHRDH"/>
</dbReference>
<proteinExistence type="inferred from homology"/>
<dbReference type="PANTHER" id="PTHR24321">
    <property type="entry name" value="DEHYDROGENASES, SHORT CHAIN"/>
    <property type="match status" value="1"/>
</dbReference>
<evidence type="ECO:0000313" key="4">
    <source>
        <dbReference type="Proteomes" id="UP000192674"/>
    </source>
</evidence>
<sequence length="267" mass="27036">MNREVLVVIGIGGMGLAIARRQGTGKAVLLADFDESRLTTAADTLRAEGQQVTTHRVDVSSAESVASLAKVAASLGPVTQIAHTAGLSPAQAPAETIVKVNLAGVAHVLAEFGGVVAPGGAGVIISSMAGHMTRLTAEEERALARGELPALGDSPPEAAYARSKRANHIQVQAASVAWGQRGARINAISPGVVSTPMSEADLASDHGTVMRTMIDTSPTGRIGTPDDIAAAAAFLLGPESTFITGSDLLVDGGVVAAMRSAQPIHSA</sequence>
<dbReference type="Pfam" id="PF00106">
    <property type="entry name" value="adh_short"/>
    <property type="match status" value="1"/>
</dbReference>
<evidence type="ECO:0000256" key="2">
    <source>
        <dbReference type="ARBA" id="ARBA00023002"/>
    </source>
</evidence>
<gene>
    <name evidence="3" type="ORF">SAMN05661093_04831</name>
</gene>
<keyword evidence="2" id="KW-0560">Oxidoreductase</keyword>
<dbReference type="AlphaFoldDB" id="A0A1Y5XR44"/>
<dbReference type="PANTHER" id="PTHR24321:SF8">
    <property type="entry name" value="ESTRADIOL 17-BETA-DEHYDROGENASE 8-RELATED"/>
    <property type="match status" value="1"/>
</dbReference>
<protein>
    <submittedName>
        <fullName evidence="3">NAD(P)-dependent dehydrogenase, short-chain alcohol dehydrogenase family</fullName>
    </submittedName>
</protein>
<dbReference type="Pfam" id="PF13561">
    <property type="entry name" value="adh_short_C2"/>
    <property type="match status" value="1"/>
</dbReference>
<evidence type="ECO:0000256" key="1">
    <source>
        <dbReference type="ARBA" id="ARBA00006484"/>
    </source>
</evidence>
<dbReference type="EMBL" id="FWXV01000003">
    <property type="protein sequence ID" value="SMD11727.1"/>
    <property type="molecule type" value="Genomic_DNA"/>
</dbReference>
<dbReference type="InterPro" id="IPR036291">
    <property type="entry name" value="NAD(P)-bd_dom_sf"/>
</dbReference>
<dbReference type="Gene3D" id="3.40.50.720">
    <property type="entry name" value="NAD(P)-binding Rossmann-like Domain"/>
    <property type="match status" value="1"/>
</dbReference>
<dbReference type="InterPro" id="IPR002347">
    <property type="entry name" value="SDR_fam"/>
</dbReference>
<dbReference type="CDD" id="cd05233">
    <property type="entry name" value="SDR_c"/>
    <property type="match status" value="1"/>
</dbReference>
<name>A0A1Y5XR44_KIBAR</name>
<dbReference type="GO" id="GO:0016491">
    <property type="term" value="F:oxidoreductase activity"/>
    <property type="evidence" value="ECO:0007669"/>
    <property type="project" value="UniProtKB-KW"/>
</dbReference>
<dbReference type="NCBIfam" id="NF005395">
    <property type="entry name" value="PRK06940.1"/>
    <property type="match status" value="1"/>
</dbReference>
<dbReference type="SUPFAM" id="SSF51735">
    <property type="entry name" value="NAD(P)-binding Rossmann-fold domains"/>
    <property type="match status" value="1"/>
</dbReference>
<comment type="similarity">
    <text evidence="1">Belongs to the short-chain dehydrogenases/reductases (SDR) family.</text>
</comment>
<dbReference type="RefSeq" id="WP_084429033.1">
    <property type="nucleotide sequence ID" value="NZ_FWXV01000003.1"/>
</dbReference>
<dbReference type="Proteomes" id="UP000192674">
    <property type="component" value="Unassembled WGS sequence"/>
</dbReference>